<comment type="caution">
    <text evidence="2">The sequence shown here is derived from an EMBL/GenBank/DDBJ whole genome shotgun (WGS) entry which is preliminary data.</text>
</comment>
<proteinExistence type="predicted"/>
<dbReference type="Proteomes" id="UP000634134">
    <property type="component" value="Unassembled WGS sequence"/>
</dbReference>
<dbReference type="PANTHER" id="PTHR30575">
    <property type="entry name" value="PEPTIDASE M20"/>
    <property type="match status" value="1"/>
</dbReference>
<dbReference type="EMBL" id="JACYGY010000001">
    <property type="protein sequence ID" value="MBE9461739.1"/>
    <property type="molecule type" value="Genomic_DNA"/>
</dbReference>
<evidence type="ECO:0000313" key="2">
    <source>
        <dbReference type="EMBL" id="MBE9461739.1"/>
    </source>
</evidence>
<dbReference type="InterPro" id="IPR036264">
    <property type="entry name" value="Bact_exopeptidase_dim_dom"/>
</dbReference>
<name>A0ABR9W9D9_9BACT</name>
<gene>
    <name evidence="2" type="ORF">IEE83_07580</name>
</gene>
<dbReference type="PANTHER" id="PTHR30575:SF0">
    <property type="entry name" value="XAA-ARG DIPEPTIDASE"/>
    <property type="match status" value="1"/>
</dbReference>
<sequence>MKTDFASFHAHKLLRFGIGCLVSSFLTSPSEAQTKMTPAKIDALKTELTKEIDKQQKMTQEMVDMVFSFGELGFQETETSKYLTDILQKNGFTIEHGISGIPTAWTAKWGSGKPVIAVGSDIDCIPKASQKPGVSYHDPIIEGAPGHGEGHNSGEPLNITAVLALKKIMEREKIPGTIMLWPGVAEELVGTKAYFIRDGYFKDVDACIFTHVGNNMTVSYGDAGNNGLVSVLFKFEGQAAHAGGAPWRGKSALDAVELMNIGWNYHREHMETTQRSHYVIKDGGDQPNVVPSKASVWYYFRERSYPRIMQNYKDGIRIAEGAAMMTDTKMTYEVYGSAWPGHFNKAIAETMYENIKAVGLPKWSEEDQILAKAAQKEQGNSEGGSAETKGLATTLAALIKPIPITDPGSGGSDDIADISWNLPTVVLRYPANIPGLPGHHWSNAIAMATPIAHKGVTAGAKVEAMTLLDMFVKPEVIKNAKAYFTDVQTKDVKYEAIISKTDKPAIRLNEKIMEEFRPEMKKYYYDPSKFATYLEQLGIKYPTVKETKSGGTGE</sequence>
<dbReference type="InterPro" id="IPR017439">
    <property type="entry name" value="Amidohydrolase"/>
</dbReference>
<evidence type="ECO:0000259" key="1">
    <source>
        <dbReference type="Pfam" id="PF07687"/>
    </source>
</evidence>
<feature type="domain" description="Peptidase M20 dimerisation" evidence="1">
    <location>
        <begin position="224"/>
        <end position="302"/>
    </location>
</feature>
<dbReference type="SUPFAM" id="SSF53187">
    <property type="entry name" value="Zn-dependent exopeptidases"/>
    <property type="match status" value="1"/>
</dbReference>
<dbReference type="SUPFAM" id="SSF55031">
    <property type="entry name" value="Bacterial exopeptidase dimerisation domain"/>
    <property type="match status" value="1"/>
</dbReference>
<accession>A0ABR9W9D9</accession>
<dbReference type="InterPro" id="IPR011650">
    <property type="entry name" value="Peptidase_M20_dimer"/>
</dbReference>
<keyword evidence="3" id="KW-1185">Reference proteome</keyword>
<dbReference type="NCBIfam" id="TIGR01891">
    <property type="entry name" value="amidohydrolases"/>
    <property type="match status" value="1"/>
</dbReference>
<dbReference type="InterPro" id="IPR052030">
    <property type="entry name" value="Peptidase_M20/M20A_hydrolases"/>
</dbReference>
<reference evidence="3" key="1">
    <citation type="submission" date="2023-07" db="EMBL/GenBank/DDBJ databases">
        <title>Dyadobacter sp. nov 'subterranea' isolated from contaminted grondwater.</title>
        <authorList>
            <person name="Szabo I."/>
            <person name="Al-Omari J."/>
            <person name="Szerdahelyi S.G."/>
            <person name="Rado J."/>
        </authorList>
    </citation>
    <scope>NUCLEOTIDE SEQUENCE [LARGE SCALE GENOMIC DNA]</scope>
    <source>
        <strain evidence="3">UP-52</strain>
    </source>
</reference>
<protein>
    <submittedName>
        <fullName evidence="2">Amidohydrolase</fullName>
    </submittedName>
</protein>
<organism evidence="2 3">
    <name type="scientific">Dyadobacter subterraneus</name>
    <dbReference type="NCBI Taxonomy" id="2773304"/>
    <lineage>
        <taxon>Bacteria</taxon>
        <taxon>Pseudomonadati</taxon>
        <taxon>Bacteroidota</taxon>
        <taxon>Cytophagia</taxon>
        <taxon>Cytophagales</taxon>
        <taxon>Spirosomataceae</taxon>
        <taxon>Dyadobacter</taxon>
    </lineage>
</organism>
<dbReference type="Gene3D" id="3.30.70.360">
    <property type="match status" value="1"/>
</dbReference>
<dbReference type="Pfam" id="PF07687">
    <property type="entry name" value="M20_dimer"/>
    <property type="match status" value="1"/>
</dbReference>
<evidence type="ECO:0000313" key="3">
    <source>
        <dbReference type="Proteomes" id="UP000634134"/>
    </source>
</evidence>
<dbReference type="Gene3D" id="3.40.630.10">
    <property type="entry name" value="Zn peptidases"/>
    <property type="match status" value="2"/>
</dbReference>